<evidence type="ECO:0000256" key="1">
    <source>
        <dbReference type="SAM" id="MobiDB-lite"/>
    </source>
</evidence>
<evidence type="ECO:0000313" key="2">
    <source>
        <dbReference type="EMBL" id="MYR30718.1"/>
    </source>
</evidence>
<comment type="caution">
    <text evidence="2">The sequence shown here is derived from an EMBL/GenBank/DDBJ whole genome shotgun (WGS) entry which is preliminary data.</text>
</comment>
<dbReference type="AlphaFoldDB" id="A0A7K2IL68"/>
<proteinExistence type="predicted"/>
<sequence length="189" mass="19757">MEQTVHGLHGPLEIVRVEEQVLMDGFGHPGHTRRDDGDPHGVHVDDRHRPGAAGAEGRETDRCLGEEATVELSVAAIGADRDTGGRSERVEGVFGAGVQSDPAGVSTTEQVHDPQQHPVRGDLLGQVDEPVGSVVAVEPMVVQPGRVFGKGCVRADEAGVAGRGYDVNPVMDVDSVLVSGCHDPVVCGP</sequence>
<dbReference type="Proteomes" id="UP000467124">
    <property type="component" value="Unassembled WGS sequence"/>
</dbReference>
<name>A0A7K2IL68_9ACTN</name>
<evidence type="ECO:0000313" key="3">
    <source>
        <dbReference type="Proteomes" id="UP000467124"/>
    </source>
</evidence>
<dbReference type="EMBL" id="WWHY01000001">
    <property type="protein sequence ID" value="MYR30718.1"/>
    <property type="molecule type" value="Genomic_DNA"/>
</dbReference>
<dbReference type="RefSeq" id="WP_161109897.1">
    <property type="nucleotide sequence ID" value="NZ_WWHY01000001.1"/>
</dbReference>
<feature type="compositionally biased region" description="Basic and acidic residues" evidence="1">
    <location>
        <begin position="32"/>
        <end position="49"/>
    </location>
</feature>
<accession>A0A7K2IL68</accession>
<feature type="region of interest" description="Disordered" evidence="1">
    <location>
        <begin position="97"/>
        <end position="117"/>
    </location>
</feature>
<protein>
    <submittedName>
        <fullName evidence="2">Uncharacterized protein</fullName>
    </submittedName>
</protein>
<organism evidence="2 3">
    <name type="scientific">Nocardiopsis alba</name>
    <dbReference type="NCBI Taxonomy" id="53437"/>
    <lineage>
        <taxon>Bacteria</taxon>
        <taxon>Bacillati</taxon>
        <taxon>Actinomycetota</taxon>
        <taxon>Actinomycetes</taxon>
        <taxon>Streptosporangiales</taxon>
        <taxon>Nocardiopsidaceae</taxon>
        <taxon>Nocardiopsis</taxon>
    </lineage>
</organism>
<feature type="region of interest" description="Disordered" evidence="1">
    <location>
        <begin position="25"/>
        <end position="59"/>
    </location>
</feature>
<reference evidence="2 3" key="1">
    <citation type="journal article" date="2019" name="Nat. Commun.">
        <title>The antimicrobial potential of Streptomyces from insect microbiomes.</title>
        <authorList>
            <person name="Chevrette M.G."/>
            <person name="Carlson C.M."/>
            <person name="Ortega H.E."/>
            <person name="Thomas C."/>
            <person name="Ananiev G.E."/>
            <person name="Barns K.J."/>
            <person name="Book A.J."/>
            <person name="Cagnazzo J."/>
            <person name="Carlos C."/>
            <person name="Flanigan W."/>
            <person name="Grubbs K.J."/>
            <person name="Horn H.A."/>
            <person name="Hoffmann F.M."/>
            <person name="Klassen J.L."/>
            <person name="Knack J.J."/>
            <person name="Lewin G.R."/>
            <person name="McDonald B.R."/>
            <person name="Muller L."/>
            <person name="Melo W.G.P."/>
            <person name="Pinto-Tomas A.A."/>
            <person name="Schmitz A."/>
            <person name="Wendt-Pienkowski E."/>
            <person name="Wildman S."/>
            <person name="Zhao M."/>
            <person name="Zhang F."/>
            <person name="Bugni T.S."/>
            <person name="Andes D.R."/>
            <person name="Pupo M.T."/>
            <person name="Currie C.R."/>
        </authorList>
    </citation>
    <scope>NUCLEOTIDE SEQUENCE [LARGE SCALE GENOMIC DNA]</scope>
    <source>
        <strain evidence="2 3">SID5840</strain>
    </source>
</reference>
<gene>
    <name evidence="2" type="ORF">GTW20_00170</name>
</gene>